<evidence type="ECO:0000256" key="1">
    <source>
        <dbReference type="SAM" id="Phobius"/>
    </source>
</evidence>
<keyword evidence="1" id="KW-1133">Transmembrane helix</keyword>
<keyword evidence="1" id="KW-0472">Membrane</keyword>
<evidence type="ECO:0000313" key="3">
    <source>
        <dbReference type="Proteomes" id="UP000824120"/>
    </source>
</evidence>
<feature type="transmembrane region" description="Helical" evidence="1">
    <location>
        <begin position="234"/>
        <end position="253"/>
    </location>
</feature>
<dbReference type="EMBL" id="JACXVP010000001">
    <property type="protein sequence ID" value="KAG5629123.1"/>
    <property type="molecule type" value="Genomic_DNA"/>
</dbReference>
<keyword evidence="1" id="KW-0812">Transmembrane</keyword>
<name>A0A9J6AY15_SOLCO</name>
<feature type="transmembrane region" description="Helical" evidence="1">
    <location>
        <begin position="260"/>
        <end position="277"/>
    </location>
</feature>
<reference evidence="2 3" key="1">
    <citation type="submission" date="2020-09" db="EMBL/GenBank/DDBJ databases">
        <title>De no assembly of potato wild relative species, Solanum commersonii.</title>
        <authorList>
            <person name="Cho K."/>
        </authorList>
    </citation>
    <scope>NUCLEOTIDE SEQUENCE [LARGE SCALE GENOMIC DNA]</scope>
    <source>
        <strain evidence="2">LZ3.2</strain>
        <tissue evidence="2">Leaf</tissue>
    </source>
</reference>
<dbReference type="AlphaFoldDB" id="A0A9J6AY15"/>
<comment type="caution">
    <text evidence="2">The sequence shown here is derived from an EMBL/GenBank/DDBJ whole genome shotgun (WGS) entry which is preliminary data.</text>
</comment>
<protein>
    <submittedName>
        <fullName evidence="2">Uncharacterized protein</fullName>
    </submittedName>
</protein>
<dbReference type="PANTHER" id="PTHR33180">
    <property type="entry name" value="PHOTOSYSTEM II CP43 REACTION CENTER PROTEIN"/>
    <property type="match status" value="1"/>
</dbReference>
<proteinExistence type="predicted"/>
<organism evidence="2 3">
    <name type="scientific">Solanum commersonii</name>
    <name type="common">Commerson's wild potato</name>
    <name type="synonym">Commerson's nightshade</name>
    <dbReference type="NCBI Taxonomy" id="4109"/>
    <lineage>
        <taxon>Eukaryota</taxon>
        <taxon>Viridiplantae</taxon>
        <taxon>Streptophyta</taxon>
        <taxon>Embryophyta</taxon>
        <taxon>Tracheophyta</taxon>
        <taxon>Spermatophyta</taxon>
        <taxon>Magnoliopsida</taxon>
        <taxon>eudicotyledons</taxon>
        <taxon>Gunneridae</taxon>
        <taxon>Pentapetalae</taxon>
        <taxon>asterids</taxon>
        <taxon>lamiids</taxon>
        <taxon>Solanales</taxon>
        <taxon>Solanaceae</taxon>
        <taxon>Solanoideae</taxon>
        <taxon>Solaneae</taxon>
        <taxon>Solanum</taxon>
    </lineage>
</organism>
<keyword evidence="3" id="KW-1185">Reference proteome</keyword>
<accession>A0A9J6AY15</accession>
<dbReference type="Proteomes" id="UP000824120">
    <property type="component" value="Chromosome 1"/>
</dbReference>
<evidence type="ECO:0000313" key="2">
    <source>
        <dbReference type="EMBL" id="KAG5629123.1"/>
    </source>
</evidence>
<gene>
    <name evidence="2" type="ORF">H5410_000840</name>
</gene>
<dbReference type="PANTHER" id="PTHR33180:SF31">
    <property type="entry name" value="POLYPROTEIN PROTEIN"/>
    <property type="match status" value="1"/>
</dbReference>
<sequence length="278" mass="31364">MEGLEGKHPDVLDKLRYHGFEQFTRPRDPYIPSWVREFYTAYGELVPKNKKKASEFRLNEIGHGQRQRGRLLHSLTEGLSIVQSLDDLKAKIVSLRKDVDYLKSTKFTSLLERTDDEDAPKTTGDVQGDDIAHAESDVETDEELISVHAKETHESKDEGIFRDFPYIIETVVQPVIQTLPTEMSTTASGGSGIAIPFEATSGTDAYIQTTTQATKTPTNRERLHRQDLSLPPSLSYYIFTVDSFICILGQILFNCGGVRSTPFVLIVMFCVYIWVVLL</sequence>